<gene>
    <name evidence="2" type="ORF">RF11_14511</name>
</gene>
<organism evidence="2 3">
    <name type="scientific">Thelohanellus kitauei</name>
    <name type="common">Myxosporean</name>
    <dbReference type="NCBI Taxonomy" id="669202"/>
    <lineage>
        <taxon>Eukaryota</taxon>
        <taxon>Metazoa</taxon>
        <taxon>Cnidaria</taxon>
        <taxon>Myxozoa</taxon>
        <taxon>Myxosporea</taxon>
        <taxon>Bivalvulida</taxon>
        <taxon>Platysporina</taxon>
        <taxon>Myxobolidae</taxon>
        <taxon>Thelohanellus</taxon>
    </lineage>
</organism>
<evidence type="ECO:0000256" key="1">
    <source>
        <dbReference type="SAM" id="MobiDB-lite"/>
    </source>
</evidence>
<keyword evidence="3" id="KW-1185">Reference proteome</keyword>
<protein>
    <submittedName>
        <fullName evidence="2">Uncharacterized protein</fullName>
    </submittedName>
</protein>
<evidence type="ECO:0000313" key="3">
    <source>
        <dbReference type="Proteomes" id="UP000031668"/>
    </source>
</evidence>
<evidence type="ECO:0000313" key="2">
    <source>
        <dbReference type="EMBL" id="KII72439.1"/>
    </source>
</evidence>
<reference evidence="2 3" key="1">
    <citation type="journal article" date="2014" name="Genome Biol. Evol.">
        <title>The genome of the myxosporean Thelohanellus kitauei shows adaptations to nutrient acquisition within its fish host.</title>
        <authorList>
            <person name="Yang Y."/>
            <person name="Xiong J."/>
            <person name="Zhou Z."/>
            <person name="Huo F."/>
            <person name="Miao W."/>
            <person name="Ran C."/>
            <person name="Liu Y."/>
            <person name="Zhang J."/>
            <person name="Feng J."/>
            <person name="Wang M."/>
            <person name="Wang M."/>
            <person name="Wang L."/>
            <person name="Yao B."/>
        </authorList>
    </citation>
    <scope>NUCLEOTIDE SEQUENCE [LARGE SCALE GENOMIC DNA]</scope>
    <source>
        <strain evidence="2">Wuqing</strain>
    </source>
</reference>
<dbReference type="Proteomes" id="UP000031668">
    <property type="component" value="Unassembled WGS sequence"/>
</dbReference>
<dbReference type="AlphaFoldDB" id="A0A0C2J3K0"/>
<proteinExistence type="predicted"/>
<sequence length="116" mass="13140">MNNTIEAEMQESKFEITITQLLIQFENSIDICDYPLKYNPNYIIISANYNSFDLIYPCGSVNLTNTYQSITINSTKSADTAFRNPSNIKAAKRLSNTYELEPTTQPLSPISGNEDR</sequence>
<comment type="caution">
    <text evidence="2">The sequence shown here is derived from an EMBL/GenBank/DDBJ whole genome shotgun (WGS) entry which is preliminary data.</text>
</comment>
<feature type="compositionally biased region" description="Polar residues" evidence="1">
    <location>
        <begin position="94"/>
        <end position="116"/>
    </location>
</feature>
<feature type="region of interest" description="Disordered" evidence="1">
    <location>
        <begin position="93"/>
        <end position="116"/>
    </location>
</feature>
<accession>A0A0C2J3K0</accession>
<dbReference type="EMBL" id="JWZT01001225">
    <property type="protein sequence ID" value="KII72439.1"/>
    <property type="molecule type" value="Genomic_DNA"/>
</dbReference>
<name>A0A0C2J3K0_THEKT</name>